<proteinExistence type="predicted"/>
<sequence length="167" mass="18929">MKEQEHMAREIVLYKRSSRGATLVDGLLTGIAWVGFLSLIVIGLYNIWEAETAPEAEHVEFFGHVMLSSLYTVLWYLGAALLLLVLLVCWSRYNTWRWRGKERRTRFPNLNVKDVPSYFGADPALVAQLRAAAIVTIHSDSNGDIHFLTHGKNEDDDRETVLPADSL</sequence>
<keyword evidence="1" id="KW-0472">Membrane</keyword>
<name>A0A348HH79_9GAMM</name>
<dbReference type="STRING" id="1123510.GCA_000620025_01287"/>
<dbReference type="InterPro" id="IPR023829">
    <property type="entry name" value="PGA_PgaD"/>
</dbReference>
<dbReference type="KEGG" id="zpl:ZBT109_2250"/>
<dbReference type="Proteomes" id="UP000267342">
    <property type="component" value="Chromosome"/>
</dbReference>
<dbReference type="AlphaFoldDB" id="A0A348HH79"/>
<keyword evidence="1" id="KW-1133">Transmembrane helix</keyword>
<dbReference type="GO" id="GO:0043709">
    <property type="term" value="P:cell adhesion involved in single-species biofilm formation"/>
    <property type="evidence" value="ECO:0007669"/>
    <property type="project" value="InterPro"/>
</dbReference>
<evidence type="ECO:0000313" key="2">
    <source>
        <dbReference type="EMBL" id="BBG30981.1"/>
    </source>
</evidence>
<evidence type="ECO:0000313" key="3">
    <source>
        <dbReference type="Proteomes" id="UP000267342"/>
    </source>
</evidence>
<evidence type="ECO:0000256" key="1">
    <source>
        <dbReference type="SAM" id="Phobius"/>
    </source>
</evidence>
<dbReference type="NCBIfam" id="TIGR03940">
    <property type="entry name" value="PGA_PgaD"/>
    <property type="match status" value="1"/>
</dbReference>
<dbReference type="EMBL" id="AP018933">
    <property type="protein sequence ID" value="BBG30981.1"/>
    <property type="molecule type" value="Genomic_DNA"/>
</dbReference>
<accession>A0A348HH79</accession>
<keyword evidence="3" id="KW-1185">Reference proteome</keyword>
<reference evidence="2 3" key="1">
    <citation type="submission" date="2018-09" db="EMBL/GenBank/DDBJ databases">
        <title>Zymobacter palmae IAM14233 (=T109) whole genome analysis.</title>
        <authorList>
            <person name="Yanase H."/>
        </authorList>
    </citation>
    <scope>NUCLEOTIDE SEQUENCE [LARGE SCALE GENOMIC DNA]</scope>
    <source>
        <strain evidence="2 3">IAM14233</strain>
    </source>
</reference>
<gene>
    <name evidence="2" type="ORF">ZBT109_2250</name>
</gene>
<dbReference type="Pfam" id="PF13994">
    <property type="entry name" value="PgaD"/>
    <property type="match status" value="1"/>
</dbReference>
<organism evidence="2 3">
    <name type="scientific">Zymobacter palmae</name>
    <dbReference type="NCBI Taxonomy" id="33074"/>
    <lineage>
        <taxon>Bacteria</taxon>
        <taxon>Pseudomonadati</taxon>
        <taxon>Pseudomonadota</taxon>
        <taxon>Gammaproteobacteria</taxon>
        <taxon>Oceanospirillales</taxon>
        <taxon>Halomonadaceae</taxon>
        <taxon>Zymobacter group</taxon>
        <taxon>Zymobacter</taxon>
    </lineage>
</organism>
<keyword evidence="1" id="KW-0812">Transmembrane</keyword>
<protein>
    <submittedName>
        <fullName evidence="2">Inorganic pyrophosphatase/exopolyphosphatase</fullName>
    </submittedName>
</protein>
<feature type="transmembrane region" description="Helical" evidence="1">
    <location>
        <begin position="21"/>
        <end position="48"/>
    </location>
</feature>
<feature type="transmembrane region" description="Helical" evidence="1">
    <location>
        <begin position="68"/>
        <end position="90"/>
    </location>
</feature>